<evidence type="ECO:0000259" key="16">
    <source>
        <dbReference type="Pfam" id="PF01923"/>
    </source>
</evidence>
<evidence type="ECO:0000256" key="9">
    <source>
        <dbReference type="ARBA" id="ARBA00022840"/>
    </source>
</evidence>
<dbReference type="GO" id="GO:0008817">
    <property type="term" value="F:corrinoid adenosyltransferase activity"/>
    <property type="evidence" value="ECO:0007669"/>
    <property type="project" value="UniProtKB-UniRule"/>
</dbReference>
<accession>A0A7V8VD99</accession>
<dbReference type="EMBL" id="JACEFB010000003">
    <property type="protein sequence ID" value="MBA2225929.1"/>
    <property type="molecule type" value="Genomic_DNA"/>
</dbReference>
<keyword evidence="9 15" id="KW-0067">ATP-binding</keyword>
<evidence type="ECO:0000256" key="11">
    <source>
        <dbReference type="ARBA" id="ARBA00033334"/>
    </source>
</evidence>
<evidence type="ECO:0000256" key="7">
    <source>
        <dbReference type="ARBA" id="ARBA00022679"/>
    </source>
</evidence>
<protein>
    <recommendedName>
        <fullName evidence="5 15">Corrinoid adenosyltransferase</fullName>
        <ecNumber evidence="4 15">2.5.1.17</ecNumber>
    </recommendedName>
    <alternativeName>
        <fullName evidence="10 15">Cob(II)alamin adenosyltransferase</fullName>
    </alternativeName>
    <alternativeName>
        <fullName evidence="12 15">Cob(II)yrinic acid a,c-diamide adenosyltransferase</fullName>
    </alternativeName>
    <alternativeName>
        <fullName evidence="11 15">Cobinamide/cobalamin adenosyltransferase</fullName>
    </alternativeName>
</protein>
<dbReference type="AlphaFoldDB" id="A0A7V8VD99"/>
<feature type="domain" description="Cobalamin adenosyltransferase-like" evidence="16">
    <location>
        <begin position="7"/>
        <end position="173"/>
    </location>
</feature>
<dbReference type="PANTHER" id="PTHR12213:SF0">
    <property type="entry name" value="CORRINOID ADENOSYLTRANSFERASE MMAB"/>
    <property type="match status" value="1"/>
</dbReference>
<dbReference type="FunFam" id="1.20.1200.10:FF:000003">
    <property type="entry name" value="ATP:cob(I)alamin adenosyltransferase"/>
    <property type="match status" value="1"/>
</dbReference>
<dbReference type="GO" id="GO:0005737">
    <property type="term" value="C:cytoplasm"/>
    <property type="evidence" value="ECO:0007669"/>
    <property type="project" value="UniProtKB-SubCell"/>
</dbReference>
<evidence type="ECO:0000256" key="10">
    <source>
        <dbReference type="ARBA" id="ARBA00031529"/>
    </source>
</evidence>
<evidence type="ECO:0000256" key="12">
    <source>
        <dbReference type="ARBA" id="ARBA00033354"/>
    </source>
</evidence>
<keyword evidence="8 15" id="KW-0547">Nucleotide-binding</keyword>
<dbReference type="InterPro" id="IPR016030">
    <property type="entry name" value="CblAdoTrfase-like"/>
</dbReference>
<comment type="similarity">
    <text evidence="3 15">Belongs to the Cob(I)alamin adenosyltransferase family.</text>
</comment>
<dbReference type="GO" id="GO:0005524">
    <property type="term" value="F:ATP binding"/>
    <property type="evidence" value="ECO:0007669"/>
    <property type="project" value="UniProtKB-UniRule"/>
</dbReference>
<proteinExistence type="inferred from homology"/>
<evidence type="ECO:0000256" key="5">
    <source>
        <dbReference type="ARBA" id="ARBA00020963"/>
    </source>
</evidence>
<evidence type="ECO:0000256" key="4">
    <source>
        <dbReference type="ARBA" id="ARBA00012454"/>
    </source>
</evidence>
<evidence type="ECO:0000256" key="1">
    <source>
        <dbReference type="ARBA" id="ARBA00004496"/>
    </source>
</evidence>
<dbReference type="EC" id="2.5.1.17" evidence="4 15"/>
<dbReference type="GO" id="GO:0009236">
    <property type="term" value="P:cobalamin biosynthetic process"/>
    <property type="evidence" value="ECO:0007669"/>
    <property type="project" value="UniProtKB-UniRule"/>
</dbReference>
<dbReference type="RefSeq" id="WP_194537355.1">
    <property type="nucleotide sequence ID" value="NZ_JACEFB010000003.1"/>
</dbReference>
<dbReference type="InterPro" id="IPR036451">
    <property type="entry name" value="CblAdoTrfase-like_sf"/>
</dbReference>
<keyword evidence="15" id="KW-0169">Cobalamin biosynthesis</keyword>
<comment type="caution">
    <text evidence="17">The sequence shown here is derived from an EMBL/GenBank/DDBJ whole genome shotgun (WGS) entry which is preliminary data.</text>
</comment>
<comment type="catalytic activity">
    <reaction evidence="14 15">
        <text>2 cob(II)alamin + reduced [electron-transfer flavoprotein] + 2 ATP = 2 adenosylcob(III)alamin + 2 triphosphate + oxidized [electron-transfer flavoprotein] + 3 H(+)</text>
        <dbReference type="Rhea" id="RHEA:28671"/>
        <dbReference type="Rhea" id="RHEA-COMP:10685"/>
        <dbReference type="Rhea" id="RHEA-COMP:10686"/>
        <dbReference type="ChEBI" id="CHEBI:15378"/>
        <dbReference type="ChEBI" id="CHEBI:16304"/>
        <dbReference type="ChEBI" id="CHEBI:18036"/>
        <dbReference type="ChEBI" id="CHEBI:18408"/>
        <dbReference type="ChEBI" id="CHEBI:30616"/>
        <dbReference type="ChEBI" id="CHEBI:57692"/>
        <dbReference type="ChEBI" id="CHEBI:58307"/>
        <dbReference type="EC" id="2.5.1.17"/>
    </reaction>
</comment>
<evidence type="ECO:0000256" key="2">
    <source>
        <dbReference type="ARBA" id="ARBA00005121"/>
    </source>
</evidence>
<keyword evidence="7 15" id="KW-0808">Transferase</keyword>
<gene>
    <name evidence="17" type="ORF">H0921_07115</name>
</gene>
<dbReference type="UniPathway" id="UPA00148">
    <property type="reaction ID" value="UER00233"/>
</dbReference>
<dbReference type="NCBIfam" id="TIGR00636">
    <property type="entry name" value="PduO_Nterm"/>
    <property type="match status" value="1"/>
</dbReference>
<evidence type="ECO:0000256" key="14">
    <source>
        <dbReference type="ARBA" id="ARBA00048692"/>
    </source>
</evidence>
<dbReference type="SUPFAM" id="SSF89028">
    <property type="entry name" value="Cobalamin adenosyltransferase-like"/>
    <property type="match status" value="1"/>
</dbReference>
<comment type="pathway">
    <text evidence="2 15">Cofactor biosynthesis; adenosylcobalamin biosynthesis; adenosylcobalamin from cob(II)yrinate a,c-diamide: step 2/7.</text>
</comment>
<comment type="subcellular location">
    <subcellularLocation>
        <location evidence="1">Cytoplasm</location>
    </subcellularLocation>
</comment>
<name>A0A7V8VD99_9BACT</name>
<evidence type="ECO:0000256" key="3">
    <source>
        <dbReference type="ARBA" id="ARBA00007487"/>
    </source>
</evidence>
<keyword evidence="18" id="KW-1185">Reference proteome</keyword>
<keyword evidence="6" id="KW-0963">Cytoplasm</keyword>
<reference evidence="17 18" key="1">
    <citation type="submission" date="2020-07" db="EMBL/GenBank/DDBJ databases">
        <title>Thermogemmata thermophila gen. nov., sp. nov., a novel moderate thermophilic planctomycete from a Kamchatka hot spring.</title>
        <authorList>
            <person name="Elcheninov A.G."/>
            <person name="Podosokorskaya O.A."/>
            <person name="Kovaleva O.L."/>
            <person name="Novikov A."/>
            <person name="Bonch-Osmolovskaya E.A."/>
            <person name="Toshchakov S.V."/>
            <person name="Kublanov I.V."/>
        </authorList>
    </citation>
    <scope>NUCLEOTIDE SEQUENCE [LARGE SCALE GENOMIC DNA]</scope>
    <source>
        <strain evidence="17 18">2918</strain>
    </source>
</reference>
<evidence type="ECO:0000256" key="15">
    <source>
        <dbReference type="RuleBase" id="RU366026"/>
    </source>
</evidence>
<evidence type="ECO:0000256" key="13">
    <source>
        <dbReference type="ARBA" id="ARBA00048555"/>
    </source>
</evidence>
<evidence type="ECO:0000256" key="8">
    <source>
        <dbReference type="ARBA" id="ARBA00022741"/>
    </source>
</evidence>
<dbReference type="Pfam" id="PF01923">
    <property type="entry name" value="Cob_adeno_trans"/>
    <property type="match status" value="1"/>
</dbReference>
<dbReference type="PANTHER" id="PTHR12213">
    <property type="entry name" value="CORRINOID ADENOSYLTRANSFERASE"/>
    <property type="match status" value="1"/>
</dbReference>
<evidence type="ECO:0000313" key="18">
    <source>
        <dbReference type="Proteomes" id="UP000542342"/>
    </source>
</evidence>
<sequence length="195" mass="21362">MVYLSRIYTRSGDGGETGLGDGTRVPKNDPRVCAYGEVDELNAVLGLVLASVPECPEAVLLESLQHDLFDVGADLCVPLSESEQAGQHLRVTAQQVARLEAAIDRLNAHLEPLHSFVLPGGSPAAAWLHFARTVCRRAERAVVTLQQHVPINPQVLIYLNRLSDLLFVLARVANDNGQRDRLWKPGQFREGEPPS</sequence>
<organism evidence="17 18">
    <name type="scientific">Thermogemmata fonticola</name>
    <dbReference type="NCBI Taxonomy" id="2755323"/>
    <lineage>
        <taxon>Bacteria</taxon>
        <taxon>Pseudomonadati</taxon>
        <taxon>Planctomycetota</taxon>
        <taxon>Planctomycetia</taxon>
        <taxon>Gemmatales</taxon>
        <taxon>Gemmataceae</taxon>
        <taxon>Thermogemmata</taxon>
    </lineage>
</organism>
<dbReference type="InterPro" id="IPR029499">
    <property type="entry name" value="PduO-typ"/>
</dbReference>
<evidence type="ECO:0000256" key="6">
    <source>
        <dbReference type="ARBA" id="ARBA00022490"/>
    </source>
</evidence>
<evidence type="ECO:0000313" key="17">
    <source>
        <dbReference type="EMBL" id="MBA2225929.1"/>
    </source>
</evidence>
<comment type="catalytic activity">
    <reaction evidence="13 15">
        <text>2 cob(II)yrinate a,c diamide + reduced [electron-transfer flavoprotein] + 2 ATP = 2 adenosylcob(III)yrinate a,c-diamide + 2 triphosphate + oxidized [electron-transfer flavoprotein] + 3 H(+)</text>
        <dbReference type="Rhea" id="RHEA:11528"/>
        <dbReference type="Rhea" id="RHEA-COMP:10685"/>
        <dbReference type="Rhea" id="RHEA-COMP:10686"/>
        <dbReference type="ChEBI" id="CHEBI:15378"/>
        <dbReference type="ChEBI" id="CHEBI:18036"/>
        <dbReference type="ChEBI" id="CHEBI:30616"/>
        <dbReference type="ChEBI" id="CHEBI:57692"/>
        <dbReference type="ChEBI" id="CHEBI:58307"/>
        <dbReference type="ChEBI" id="CHEBI:58503"/>
        <dbReference type="ChEBI" id="CHEBI:58537"/>
        <dbReference type="EC" id="2.5.1.17"/>
    </reaction>
</comment>
<dbReference type="Gene3D" id="1.20.1200.10">
    <property type="entry name" value="Cobalamin adenosyltransferase-like"/>
    <property type="match status" value="1"/>
</dbReference>
<dbReference type="Proteomes" id="UP000542342">
    <property type="component" value="Unassembled WGS sequence"/>
</dbReference>